<gene>
    <name evidence="5" type="ORF">BGZ99_008758</name>
</gene>
<sequence length="836" mass="91860">MTTPQSPVLGCTEFVATEGQYELQQDIFLDQVLPHPVIPTYISSISVKNKDYPGIGISGGGAAKVKSTGVHRKQNSGDSTLSSSNIDRLEERLQDIKLKDEHGDDDESRVGGASLGRNFHGRLIDLPQYNDDNSSGGFKSPLSEVMSPSLSHASTPGVPALKESIPSANRVSDPYSQFGRPSAVPVQQPPQHQPSFRNLSRANSGYSPGLDDSSGPSSFAGSPSTGFSSFFGSKKKKPKNNITKTNSTFVAKIATHENLAKILANRVGEDVYLFWNTGRTFTWSNMDQKPNEPLSHISFTKAFPTSHDVNVLTRSSVHLDVIIGFSTGDIMWFDPLCNKYYRLNKQAVVKDSAVTMIKWMPGSESQFMVAFHDGSILIMDKERDDSAFSMPAPPNDNLFHVTRPKHSKHNPISHWQVCRKPITAFAFSPDLQHIAVVSMDGYLRIIDFRDEKLLDTFSAYFGSLSCVCWSPDGKYILTGGQDDLVTIWSFKDQRIIARCQGHQSYVTGVAFDPWRCDEHNYRFGSVGEDAKLLLWDFSVSALHKPKAVVTAQRRGSTATIQSMGTTGSGFKPGHGSKGSISSLRGNGGFSLFSGHTNAKSQDSLHQRRKRQSSIVEETSQEHENSQRFLRQSQAGERSSTSLSSVGSRSTSQTTIRSSTPVLQENGYNQMLPSSTTATQNTGNSVTSHSIGHHDGTSTPTAIDIGTPNEVYKKSAHARTLPHLPQHKPHSGLTATSADENPEGEGFISDTHQRDRHRVVEQGAASLCRNSTKDNFTVQVIRPPEPRSHLAMLQPLLATTVHQEPLSGIVFREDAIMTSDRRGHIKVWKRPKPLPHP</sequence>
<reference evidence="5" key="1">
    <citation type="journal article" date="2020" name="Fungal Divers.">
        <title>Resolving the Mortierellaceae phylogeny through synthesis of multi-gene phylogenetics and phylogenomics.</title>
        <authorList>
            <person name="Vandepol N."/>
            <person name="Liber J."/>
            <person name="Desiro A."/>
            <person name="Na H."/>
            <person name="Kennedy M."/>
            <person name="Barry K."/>
            <person name="Grigoriev I.V."/>
            <person name="Miller A.N."/>
            <person name="O'Donnell K."/>
            <person name="Stajich J.E."/>
            <person name="Bonito G."/>
        </authorList>
    </citation>
    <scope>NUCLEOTIDE SEQUENCE</scope>
    <source>
        <strain evidence="5">REB-010B</strain>
    </source>
</reference>
<comment type="caution">
    <text evidence="5">The sequence shown here is derived from an EMBL/GenBank/DDBJ whole genome shotgun (WGS) entry which is preliminary data.</text>
</comment>
<feature type="compositionally biased region" description="Polar residues" evidence="4">
    <location>
        <begin position="76"/>
        <end position="86"/>
    </location>
</feature>
<dbReference type="InterPro" id="IPR036322">
    <property type="entry name" value="WD40_repeat_dom_sf"/>
</dbReference>
<dbReference type="PANTHER" id="PTHR14107:SF16">
    <property type="entry name" value="AT02583P"/>
    <property type="match status" value="1"/>
</dbReference>
<dbReference type="PROSITE" id="PS50082">
    <property type="entry name" value="WD_REPEATS_2"/>
    <property type="match status" value="1"/>
</dbReference>
<evidence type="ECO:0000256" key="2">
    <source>
        <dbReference type="ARBA" id="ARBA00022737"/>
    </source>
</evidence>
<dbReference type="GO" id="GO:0032153">
    <property type="term" value="C:cell division site"/>
    <property type="evidence" value="ECO:0007669"/>
    <property type="project" value="TreeGrafter"/>
</dbReference>
<dbReference type="PANTHER" id="PTHR14107">
    <property type="entry name" value="WD REPEAT PROTEIN"/>
    <property type="match status" value="1"/>
</dbReference>
<dbReference type="SMART" id="SM00320">
    <property type="entry name" value="WD40"/>
    <property type="match status" value="5"/>
</dbReference>
<dbReference type="OrthoDB" id="3367at2759"/>
<feature type="compositionally biased region" description="Polar residues" evidence="4">
    <location>
        <begin position="626"/>
        <end position="637"/>
    </location>
</feature>
<feature type="region of interest" description="Disordered" evidence="4">
    <location>
        <begin position="553"/>
        <end position="705"/>
    </location>
</feature>
<feature type="region of interest" description="Disordered" evidence="4">
    <location>
        <begin position="66"/>
        <end position="221"/>
    </location>
</feature>
<feature type="region of interest" description="Disordered" evidence="4">
    <location>
        <begin position="720"/>
        <end position="754"/>
    </location>
</feature>
<dbReference type="InterPro" id="IPR001680">
    <property type="entry name" value="WD40_rpt"/>
</dbReference>
<dbReference type="SUPFAM" id="SSF50978">
    <property type="entry name" value="WD40 repeat-like"/>
    <property type="match status" value="1"/>
</dbReference>
<evidence type="ECO:0000313" key="6">
    <source>
        <dbReference type="Proteomes" id="UP000738325"/>
    </source>
</evidence>
<keyword evidence="2" id="KW-0677">Repeat</keyword>
<dbReference type="GO" id="GO:0051286">
    <property type="term" value="C:cell tip"/>
    <property type="evidence" value="ECO:0007669"/>
    <property type="project" value="TreeGrafter"/>
</dbReference>
<feature type="repeat" description="WD" evidence="3">
    <location>
        <begin position="457"/>
        <end position="498"/>
    </location>
</feature>
<dbReference type="AlphaFoldDB" id="A0A9P6R8J4"/>
<name>A0A9P6R8J4_9FUNG</name>
<evidence type="ECO:0000313" key="5">
    <source>
        <dbReference type="EMBL" id="KAG0313546.1"/>
    </source>
</evidence>
<feature type="compositionally biased region" description="Gly residues" evidence="4">
    <location>
        <begin position="566"/>
        <end position="576"/>
    </location>
</feature>
<evidence type="ECO:0000256" key="3">
    <source>
        <dbReference type="PROSITE-ProRule" id="PRU00221"/>
    </source>
</evidence>
<evidence type="ECO:0000256" key="4">
    <source>
        <dbReference type="SAM" id="MobiDB-lite"/>
    </source>
</evidence>
<feature type="compositionally biased region" description="Polar residues" evidence="4">
    <location>
        <begin position="660"/>
        <end position="689"/>
    </location>
</feature>
<accession>A0A9P6R8J4</accession>
<feature type="compositionally biased region" description="Low complexity" evidence="4">
    <location>
        <begin position="204"/>
        <end position="221"/>
    </location>
</feature>
<dbReference type="GO" id="GO:0005634">
    <property type="term" value="C:nucleus"/>
    <property type="evidence" value="ECO:0007669"/>
    <property type="project" value="TreeGrafter"/>
</dbReference>
<dbReference type="InterPro" id="IPR051362">
    <property type="entry name" value="WD_repeat_creC_regulators"/>
</dbReference>
<dbReference type="PROSITE" id="PS50294">
    <property type="entry name" value="WD_REPEATS_REGION"/>
    <property type="match status" value="1"/>
</dbReference>
<dbReference type="Proteomes" id="UP000738325">
    <property type="component" value="Unassembled WGS sequence"/>
</dbReference>
<protein>
    <submittedName>
        <fullName evidence="5">Uncharacterized protein</fullName>
    </submittedName>
</protein>
<organism evidence="5 6">
    <name type="scientific">Dissophora globulifera</name>
    <dbReference type="NCBI Taxonomy" id="979702"/>
    <lineage>
        <taxon>Eukaryota</taxon>
        <taxon>Fungi</taxon>
        <taxon>Fungi incertae sedis</taxon>
        <taxon>Mucoromycota</taxon>
        <taxon>Mortierellomycotina</taxon>
        <taxon>Mortierellomycetes</taxon>
        <taxon>Mortierellales</taxon>
        <taxon>Mortierellaceae</taxon>
        <taxon>Dissophora</taxon>
    </lineage>
</organism>
<keyword evidence="6" id="KW-1185">Reference proteome</keyword>
<keyword evidence="1 3" id="KW-0853">WD repeat</keyword>
<evidence type="ECO:0000256" key="1">
    <source>
        <dbReference type="ARBA" id="ARBA00022574"/>
    </source>
</evidence>
<proteinExistence type="predicted"/>
<dbReference type="GO" id="GO:0045013">
    <property type="term" value="P:carbon catabolite repression of transcription"/>
    <property type="evidence" value="ECO:0007669"/>
    <property type="project" value="TreeGrafter"/>
</dbReference>
<dbReference type="InterPro" id="IPR015943">
    <property type="entry name" value="WD40/YVTN_repeat-like_dom_sf"/>
</dbReference>
<dbReference type="Gene3D" id="2.130.10.10">
    <property type="entry name" value="YVTN repeat-like/Quinoprotein amine dehydrogenase"/>
    <property type="match status" value="1"/>
</dbReference>
<feature type="compositionally biased region" description="Basic and acidic residues" evidence="4">
    <location>
        <begin position="87"/>
        <end position="102"/>
    </location>
</feature>
<feature type="compositionally biased region" description="Polar residues" evidence="4">
    <location>
        <begin position="553"/>
        <end position="565"/>
    </location>
</feature>
<dbReference type="Pfam" id="PF00400">
    <property type="entry name" value="WD40"/>
    <property type="match status" value="2"/>
</dbReference>
<feature type="compositionally biased region" description="Polar residues" evidence="4">
    <location>
        <begin position="593"/>
        <end position="603"/>
    </location>
</feature>
<feature type="compositionally biased region" description="Low complexity" evidence="4">
    <location>
        <begin position="638"/>
        <end position="659"/>
    </location>
</feature>
<dbReference type="EMBL" id="JAAAIP010000699">
    <property type="protein sequence ID" value="KAG0313546.1"/>
    <property type="molecule type" value="Genomic_DNA"/>
</dbReference>